<keyword evidence="3" id="KW-1185">Reference proteome</keyword>
<evidence type="ECO:0000313" key="2">
    <source>
        <dbReference type="EMBL" id="MFC5605115.1"/>
    </source>
</evidence>
<dbReference type="EMBL" id="JBHSNP010000029">
    <property type="protein sequence ID" value="MFC5605115.1"/>
    <property type="molecule type" value="Genomic_DNA"/>
</dbReference>
<protein>
    <submittedName>
        <fullName evidence="2">Uncharacterized protein</fullName>
    </submittedName>
</protein>
<gene>
    <name evidence="2" type="ORF">ACFPTP_17890</name>
</gene>
<keyword evidence="1" id="KW-0472">Membrane</keyword>
<evidence type="ECO:0000256" key="1">
    <source>
        <dbReference type="SAM" id="Phobius"/>
    </source>
</evidence>
<dbReference type="Proteomes" id="UP001596071">
    <property type="component" value="Unassembled WGS sequence"/>
</dbReference>
<name>A0ABW0U4H7_9BACL</name>
<keyword evidence="1" id="KW-0812">Transmembrane</keyword>
<comment type="caution">
    <text evidence="2">The sequence shown here is derived from an EMBL/GenBank/DDBJ whole genome shotgun (WGS) entry which is preliminary data.</text>
</comment>
<keyword evidence="1" id="KW-1133">Transmembrane helix</keyword>
<reference evidence="3" key="1">
    <citation type="journal article" date="2019" name="Int. J. Syst. Evol. Microbiol.">
        <title>The Global Catalogue of Microorganisms (GCM) 10K type strain sequencing project: providing services to taxonomists for standard genome sequencing and annotation.</title>
        <authorList>
            <consortium name="The Broad Institute Genomics Platform"/>
            <consortium name="The Broad Institute Genome Sequencing Center for Infectious Disease"/>
            <person name="Wu L."/>
            <person name="Ma J."/>
        </authorList>
    </citation>
    <scope>NUCLEOTIDE SEQUENCE [LARGE SCALE GENOMIC DNA]</scope>
    <source>
        <strain evidence="3">KACC 11299</strain>
    </source>
</reference>
<feature type="transmembrane region" description="Helical" evidence="1">
    <location>
        <begin position="12"/>
        <end position="33"/>
    </location>
</feature>
<evidence type="ECO:0000313" key="3">
    <source>
        <dbReference type="Proteomes" id="UP001596071"/>
    </source>
</evidence>
<organism evidence="2 3">
    <name type="scientific">Sporosarcina koreensis</name>
    <dbReference type="NCBI Taxonomy" id="334735"/>
    <lineage>
        <taxon>Bacteria</taxon>
        <taxon>Bacillati</taxon>
        <taxon>Bacillota</taxon>
        <taxon>Bacilli</taxon>
        <taxon>Bacillales</taxon>
        <taxon>Caryophanaceae</taxon>
        <taxon>Sporosarcina</taxon>
    </lineage>
</organism>
<sequence>MVTKSRSDWGVVFSVFSICIAMVSIGYCFPHILDMIESGWERSTRAIAYFSRIIRGGTA</sequence>
<dbReference type="RefSeq" id="WP_381447646.1">
    <property type="nucleotide sequence ID" value="NZ_JBHSNP010000029.1"/>
</dbReference>
<proteinExistence type="predicted"/>
<accession>A0ABW0U4H7</accession>